<keyword evidence="2" id="KW-0560">Oxidoreductase</keyword>
<evidence type="ECO:0000256" key="1">
    <source>
        <dbReference type="ARBA" id="ARBA00022630"/>
    </source>
</evidence>
<dbReference type="PANTHER" id="PTHR43656">
    <property type="entry name" value="BINDING OXIDOREDUCTASE, PUTATIVE (AFU_ORTHOLOGUE AFUA_2G08260)-RELATED"/>
    <property type="match status" value="1"/>
</dbReference>
<name>K9EUS9_9LACT</name>
<comment type="caution">
    <text evidence="4">The sequence shown here is derived from an EMBL/GenBank/DDBJ whole genome shotgun (WGS) entry which is preliminary data.</text>
</comment>
<dbReference type="Gene3D" id="3.20.20.70">
    <property type="entry name" value="Aldolase class I"/>
    <property type="match status" value="1"/>
</dbReference>
<keyword evidence="5" id="KW-1185">Reference proteome</keyword>
<dbReference type="InterPro" id="IPR001155">
    <property type="entry name" value="OxRdtase_FMN_N"/>
</dbReference>
<gene>
    <name evidence="4" type="ORF">HMPREF9698_01523</name>
</gene>
<evidence type="ECO:0000259" key="3">
    <source>
        <dbReference type="Pfam" id="PF00724"/>
    </source>
</evidence>
<evidence type="ECO:0000313" key="4">
    <source>
        <dbReference type="EMBL" id="EKU92920.1"/>
    </source>
</evidence>
<dbReference type="GO" id="GO:0016491">
    <property type="term" value="F:oxidoreductase activity"/>
    <property type="evidence" value="ECO:0007669"/>
    <property type="project" value="UniProtKB-KW"/>
</dbReference>
<evidence type="ECO:0000256" key="2">
    <source>
        <dbReference type="ARBA" id="ARBA00023002"/>
    </source>
</evidence>
<dbReference type="eggNOG" id="COG1902">
    <property type="taxonomic scope" value="Bacteria"/>
</dbReference>
<accession>K9EUS9</accession>
<dbReference type="CDD" id="cd04735">
    <property type="entry name" value="OYE_like_4_FMN"/>
    <property type="match status" value="1"/>
</dbReference>
<dbReference type="Pfam" id="PF00724">
    <property type="entry name" value="Oxidored_FMN"/>
    <property type="match status" value="1"/>
</dbReference>
<organism evidence="4 5">
    <name type="scientific">Alloiococcus otitis ATCC 51267</name>
    <dbReference type="NCBI Taxonomy" id="883081"/>
    <lineage>
        <taxon>Bacteria</taxon>
        <taxon>Bacillati</taxon>
        <taxon>Bacillota</taxon>
        <taxon>Bacilli</taxon>
        <taxon>Lactobacillales</taxon>
        <taxon>Carnobacteriaceae</taxon>
        <taxon>Alloiococcus</taxon>
    </lineage>
</organism>
<dbReference type="PANTHER" id="PTHR43656:SF2">
    <property type="entry name" value="BINDING OXIDOREDUCTASE, PUTATIVE (AFU_ORTHOLOGUE AFUA_2G08260)-RELATED"/>
    <property type="match status" value="1"/>
</dbReference>
<keyword evidence="1" id="KW-0285">Flavoprotein</keyword>
<reference evidence="4 5" key="1">
    <citation type="submission" date="2012-09" db="EMBL/GenBank/DDBJ databases">
        <title>The Genome Sequence of Alloiococcus otitis ATCC 51267.</title>
        <authorList>
            <consortium name="The Broad Institute Genome Sequencing Platform"/>
            <person name="Earl A."/>
            <person name="Ward D."/>
            <person name="Feldgarden M."/>
            <person name="Gevers D."/>
            <person name="Huys G."/>
            <person name="Walker B."/>
            <person name="Young S.K."/>
            <person name="Zeng Q."/>
            <person name="Gargeya S."/>
            <person name="Fitzgerald M."/>
            <person name="Haas B."/>
            <person name="Abouelleil A."/>
            <person name="Alvarado L."/>
            <person name="Arachchi H.M."/>
            <person name="Berlin A.M."/>
            <person name="Chapman S.B."/>
            <person name="Goldberg J."/>
            <person name="Griggs A."/>
            <person name="Gujja S."/>
            <person name="Hansen M."/>
            <person name="Howarth C."/>
            <person name="Imamovic A."/>
            <person name="Larimer J."/>
            <person name="McCowen C."/>
            <person name="Montmayeur A."/>
            <person name="Murphy C."/>
            <person name="Neiman D."/>
            <person name="Pearson M."/>
            <person name="Priest M."/>
            <person name="Roberts A."/>
            <person name="Saif S."/>
            <person name="Shea T."/>
            <person name="Sisk P."/>
            <person name="Sykes S."/>
            <person name="Wortman J."/>
            <person name="Nusbaum C."/>
            <person name="Birren B."/>
        </authorList>
    </citation>
    <scope>NUCLEOTIDE SEQUENCE [LARGE SCALE GENOMIC DNA]</scope>
    <source>
        <strain evidence="4 5">ATCC 51267</strain>
    </source>
</reference>
<dbReference type="STRING" id="883081.HMPREF9698_01523"/>
<dbReference type="GO" id="GO:0010181">
    <property type="term" value="F:FMN binding"/>
    <property type="evidence" value="ECO:0007669"/>
    <property type="project" value="InterPro"/>
</dbReference>
<feature type="domain" description="NADH:flavin oxidoreductase/NADH oxidase N-terminal" evidence="3">
    <location>
        <begin position="4"/>
        <end position="333"/>
    </location>
</feature>
<dbReference type="InterPro" id="IPR013785">
    <property type="entry name" value="Aldolase_TIM"/>
</dbReference>
<dbReference type="RefSeq" id="WP_003779049.1">
    <property type="nucleotide sequence ID" value="NZ_JH992962.1"/>
</dbReference>
<dbReference type="Proteomes" id="UP000009875">
    <property type="component" value="Unassembled WGS sequence"/>
</dbReference>
<protein>
    <recommendedName>
        <fullName evidence="3">NADH:flavin oxidoreductase/NADH oxidase N-terminal domain-containing protein</fullName>
    </recommendedName>
</protein>
<dbReference type="PATRIC" id="fig|883081.3.peg.1528"/>
<proteinExistence type="predicted"/>
<dbReference type="EMBL" id="AGXA01000031">
    <property type="protein sequence ID" value="EKU92920.1"/>
    <property type="molecule type" value="Genomic_DNA"/>
</dbReference>
<dbReference type="SUPFAM" id="SSF51395">
    <property type="entry name" value="FMN-linked oxidoreductases"/>
    <property type="match status" value="1"/>
</dbReference>
<sequence>MTNELFTPFQINHKTKLQNRLVMAPMTINSSLEDGTVSDQEIDYYQARSSHLGMVITSGAYISPEGQAFANGISAARDSNIPSLHRLASAIKKEGAKAILQIYHGGRMARTNYNENQAILAPSPVKANRPWAHQPKALKEEDIEDLITNFGQASRRAMQAGFDGVELHGANTYLLQQFFSPHSNQRTDDWGNSLENRFEFSTRVIKEVQKTVQDMDKEDFLIGYRLSPEEVEAPGIRIEDSLRFIDHLISAKIDYVHLSVRHYQQASFFVEDNQIEDLPQLIYQHIAGRVPLINVGKVRDGQDAQLALKSGDLVAVGRQLLIDPNWPQKIQDDQAHIAQAIHLNDQDKLAIPDPLWQMITDQSGWIPVDKGEESKKWN</sequence>
<evidence type="ECO:0000313" key="5">
    <source>
        <dbReference type="Proteomes" id="UP000009875"/>
    </source>
</evidence>
<dbReference type="AlphaFoldDB" id="K9EUS9"/>
<dbReference type="InterPro" id="IPR051799">
    <property type="entry name" value="NADH_flavin_oxidoreductase"/>
</dbReference>
<dbReference type="HOGENOM" id="CLU_012153_2_3_9"/>
<dbReference type="OrthoDB" id="9806724at2"/>